<protein>
    <submittedName>
        <fullName evidence="1">Uncharacterized protein</fullName>
    </submittedName>
</protein>
<sequence length="215" mass="23317">MTAYPVFEMRDGERLLTASGPLIRHVGSLIGNRVQVPHPADTSGLVRLDRLPHRPLDASVAGRFPIDDWPGDDSIGWWVEARDPSHTAVWMADALASCGGEGAFMLTTQRVAVTTAEYLFASFPRRAPDTGKKSLLGKVLATVTGPKAYPNYWDPFTGKQVAVWQTGAEQVSGVSTPLVGRAFPFPKIFQVDFADGSVLYGRYEKGCLINGVKAP</sequence>
<accession>A0ABS8Z7T3</accession>
<evidence type="ECO:0000313" key="2">
    <source>
        <dbReference type="Proteomes" id="UP001521150"/>
    </source>
</evidence>
<name>A0ABS8Z7T3_9PSEU</name>
<proteinExistence type="predicted"/>
<dbReference type="RefSeq" id="WP_233725484.1">
    <property type="nucleotide sequence ID" value="NZ_JAJVCN010000001.1"/>
</dbReference>
<gene>
    <name evidence="1" type="ORF">LWC34_14025</name>
</gene>
<reference evidence="1 2" key="1">
    <citation type="submission" date="2021-12" db="EMBL/GenBank/DDBJ databases">
        <title>Genome sequence of Kibdelosporangium philippinense ATCC 49844.</title>
        <authorList>
            <person name="Fedorov E.A."/>
            <person name="Omeragic M."/>
            <person name="Shalygina K.F."/>
            <person name="Maclea K.S."/>
        </authorList>
    </citation>
    <scope>NUCLEOTIDE SEQUENCE [LARGE SCALE GENOMIC DNA]</scope>
    <source>
        <strain evidence="1 2">ATCC 49844</strain>
    </source>
</reference>
<evidence type="ECO:0000313" key="1">
    <source>
        <dbReference type="EMBL" id="MCE7003938.1"/>
    </source>
</evidence>
<keyword evidence="2" id="KW-1185">Reference proteome</keyword>
<organism evidence="1 2">
    <name type="scientific">Kibdelosporangium philippinense</name>
    <dbReference type="NCBI Taxonomy" id="211113"/>
    <lineage>
        <taxon>Bacteria</taxon>
        <taxon>Bacillati</taxon>
        <taxon>Actinomycetota</taxon>
        <taxon>Actinomycetes</taxon>
        <taxon>Pseudonocardiales</taxon>
        <taxon>Pseudonocardiaceae</taxon>
        <taxon>Kibdelosporangium</taxon>
    </lineage>
</organism>
<dbReference type="EMBL" id="JAJVCN010000001">
    <property type="protein sequence ID" value="MCE7003938.1"/>
    <property type="molecule type" value="Genomic_DNA"/>
</dbReference>
<dbReference type="Proteomes" id="UP001521150">
    <property type="component" value="Unassembled WGS sequence"/>
</dbReference>
<comment type="caution">
    <text evidence="1">The sequence shown here is derived from an EMBL/GenBank/DDBJ whole genome shotgun (WGS) entry which is preliminary data.</text>
</comment>